<dbReference type="InterPro" id="IPR013083">
    <property type="entry name" value="Znf_RING/FYVE/PHD"/>
</dbReference>
<reference evidence="7 8" key="1">
    <citation type="submission" date="2015-01" db="EMBL/GenBank/DDBJ databases">
        <title>The Genome Sequence of Capronia semiimmersa CBS27337.</title>
        <authorList>
            <consortium name="The Broad Institute Genomics Platform"/>
            <person name="Cuomo C."/>
            <person name="de Hoog S."/>
            <person name="Gorbushina A."/>
            <person name="Stielow B."/>
            <person name="Teixiera M."/>
            <person name="Abouelleil A."/>
            <person name="Chapman S.B."/>
            <person name="Priest M."/>
            <person name="Young S.K."/>
            <person name="Wortman J."/>
            <person name="Nusbaum C."/>
            <person name="Birren B."/>
        </authorList>
    </citation>
    <scope>NUCLEOTIDE SEQUENCE [LARGE SCALE GENOMIC DNA]</scope>
    <source>
        <strain evidence="7 8">CBS 27337</strain>
    </source>
</reference>
<dbReference type="Pfam" id="PF00628">
    <property type="entry name" value="PHD"/>
    <property type="match status" value="1"/>
</dbReference>
<protein>
    <recommendedName>
        <fullName evidence="6">PHD-type domain-containing protein</fullName>
    </recommendedName>
</protein>
<dbReference type="STRING" id="5601.A0A0D2CJS6"/>
<dbReference type="InterPro" id="IPR019786">
    <property type="entry name" value="Zinc_finger_PHD-type_CS"/>
</dbReference>
<dbReference type="SMART" id="SM00249">
    <property type="entry name" value="PHD"/>
    <property type="match status" value="1"/>
</dbReference>
<feature type="compositionally biased region" description="Polar residues" evidence="5">
    <location>
        <begin position="280"/>
        <end position="311"/>
    </location>
</feature>
<evidence type="ECO:0000259" key="6">
    <source>
        <dbReference type="PROSITE" id="PS50016"/>
    </source>
</evidence>
<keyword evidence="1" id="KW-0479">Metal-binding</keyword>
<feature type="domain" description="PHD-type" evidence="6">
    <location>
        <begin position="343"/>
        <end position="399"/>
    </location>
</feature>
<name>A0A0D2CJS6_9EURO</name>
<gene>
    <name evidence="7" type="ORF">PV04_07743</name>
</gene>
<dbReference type="Gene3D" id="3.30.40.10">
    <property type="entry name" value="Zinc/RING finger domain, C3HC4 (zinc finger)"/>
    <property type="match status" value="1"/>
</dbReference>
<evidence type="ECO:0000256" key="3">
    <source>
        <dbReference type="ARBA" id="ARBA00022833"/>
    </source>
</evidence>
<feature type="region of interest" description="Disordered" evidence="5">
    <location>
        <begin position="562"/>
        <end position="583"/>
    </location>
</feature>
<dbReference type="GO" id="GO:0008270">
    <property type="term" value="F:zinc ion binding"/>
    <property type="evidence" value="ECO:0007669"/>
    <property type="project" value="UniProtKB-KW"/>
</dbReference>
<dbReference type="CDD" id="cd15502">
    <property type="entry name" value="PHD_Phf1p_Phf2p_like"/>
    <property type="match status" value="1"/>
</dbReference>
<dbReference type="EMBL" id="KN846960">
    <property type="protein sequence ID" value="KIW65486.1"/>
    <property type="molecule type" value="Genomic_DNA"/>
</dbReference>
<evidence type="ECO:0000313" key="7">
    <source>
        <dbReference type="EMBL" id="KIW65486.1"/>
    </source>
</evidence>
<evidence type="ECO:0000256" key="2">
    <source>
        <dbReference type="ARBA" id="ARBA00022771"/>
    </source>
</evidence>
<keyword evidence="3" id="KW-0862">Zinc</keyword>
<feature type="compositionally biased region" description="Low complexity" evidence="5">
    <location>
        <begin position="312"/>
        <end position="324"/>
    </location>
</feature>
<dbReference type="InterPro" id="IPR011011">
    <property type="entry name" value="Znf_FYVE_PHD"/>
</dbReference>
<feature type="compositionally biased region" description="Polar residues" evidence="5">
    <location>
        <begin position="574"/>
        <end position="583"/>
    </location>
</feature>
<dbReference type="Proteomes" id="UP000054266">
    <property type="component" value="Unassembled WGS sequence"/>
</dbReference>
<evidence type="ECO:0000313" key="8">
    <source>
        <dbReference type="Proteomes" id="UP000054266"/>
    </source>
</evidence>
<evidence type="ECO:0000256" key="4">
    <source>
        <dbReference type="PROSITE-ProRule" id="PRU00146"/>
    </source>
</evidence>
<keyword evidence="2 4" id="KW-0863">Zinc-finger</keyword>
<feature type="compositionally biased region" description="Polar residues" evidence="5">
    <location>
        <begin position="252"/>
        <end position="267"/>
    </location>
</feature>
<proteinExistence type="predicted"/>
<evidence type="ECO:0000256" key="5">
    <source>
        <dbReference type="SAM" id="MobiDB-lite"/>
    </source>
</evidence>
<dbReference type="SUPFAM" id="SSF57903">
    <property type="entry name" value="FYVE/PHD zinc finger"/>
    <property type="match status" value="1"/>
</dbReference>
<dbReference type="PROSITE" id="PS50016">
    <property type="entry name" value="ZF_PHD_2"/>
    <property type="match status" value="1"/>
</dbReference>
<feature type="region of interest" description="Disordered" evidence="5">
    <location>
        <begin position="1"/>
        <end position="30"/>
    </location>
</feature>
<feature type="compositionally biased region" description="Polar residues" evidence="5">
    <location>
        <begin position="220"/>
        <end position="231"/>
    </location>
</feature>
<organism evidence="7 8">
    <name type="scientific">Phialophora macrospora</name>
    <dbReference type="NCBI Taxonomy" id="1851006"/>
    <lineage>
        <taxon>Eukaryota</taxon>
        <taxon>Fungi</taxon>
        <taxon>Dikarya</taxon>
        <taxon>Ascomycota</taxon>
        <taxon>Pezizomycotina</taxon>
        <taxon>Eurotiomycetes</taxon>
        <taxon>Chaetothyriomycetidae</taxon>
        <taxon>Chaetothyriales</taxon>
        <taxon>Herpotrichiellaceae</taxon>
        <taxon>Phialophora</taxon>
    </lineage>
</organism>
<dbReference type="PROSITE" id="PS01359">
    <property type="entry name" value="ZF_PHD_1"/>
    <property type="match status" value="1"/>
</dbReference>
<feature type="region of interest" description="Disordered" evidence="5">
    <location>
        <begin position="191"/>
        <end position="330"/>
    </location>
</feature>
<keyword evidence="8" id="KW-1185">Reference proteome</keyword>
<accession>A0A0D2CJS6</accession>
<dbReference type="HOGENOM" id="CLU_033346_0_0_1"/>
<evidence type="ECO:0000256" key="1">
    <source>
        <dbReference type="ARBA" id="ARBA00022723"/>
    </source>
</evidence>
<feature type="region of interest" description="Disordered" evidence="5">
    <location>
        <begin position="64"/>
        <end position="140"/>
    </location>
</feature>
<dbReference type="InterPro" id="IPR001965">
    <property type="entry name" value="Znf_PHD"/>
</dbReference>
<sequence length="583" mass="62872">MAAPPTDPNGSNETNGPVGDIDEFRQHPHGAFMIHPAIPPISFQATYDGTNDRLALSSSTQSINLPSQIPLKPSSLTGLGPRRGSFPDILPRGHTPPPPINDSALNLRGSMSDFPKGAISGPEDAQTDSDPDFRFSTPLSQVDLPPRSMSNAEHANAATSIVTSQVDTPGALENATMAAIKRNGSRRNKQYILSDGSVVSGKGLGRGRPGIKRGPRKSQIGDQPSPQVTSVHSRDTSSHGVGSTTKERKSLGSDSSMRRASTIGSDTPDSEESSEEYNPTAHTRSGRQTQKPTSLNKTVIASASPSGKLSRNTPTANATPTPTASVKTHPKIKRRVYRGREQFALCEHCLRGYGPPGNVIVFCDACNKCWHQRCHEPQISKQTVADSKAEWYCSDCDRILHGKRKDKKSNGKISTPPAVVAPPVVQQAPAYAGPLLGGRFLKSEQKLAYLKTLSKEDLVLRLLHAADLAPDLPIFQTLVPPPPPLVMPQAQFTSTYVTPVSKVPYFGDKDAREDDEVDEGYDGYFDEHAALYPKPGHGLQLPPESEDLHMLLEGRESKTFSHWQRSKPGPLFSGSGNTTLSAL</sequence>
<dbReference type="InterPro" id="IPR019787">
    <property type="entry name" value="Znf_PHD-finger"/>
</dbReference>
<dbReference type="AlphaFoldDB" id="A0A0D2CJS6"/>